<evidence type="ECO:0000256" key="1">
    <source>
        <dbReference type="SAM" id="Phobius"/>
    </source>
</evidence>
<keyword evidence="1" id="KW-0812">Transmembrane</keyword>
<feature type="transmembrane region" description="Helical" evidence="1">
    <location>
        <begin position="60"/>
        <end position="78"/>
    </location>
</feature>
<protein>
    <recommendedName>
        <fullName evidence="4">VanZ like family protein</fullName>
    </recommendedName>
</protein>
<dbReference type="PANTHER" id="PTHR28008">
    <property type="entry name" value="DOMAIN PROTEIN, PUTATIVE (AFU_ORTHOLOGUE AFUA_3G10980)-RELATED"/>
    <property type="match status" value="1"/>
</dbReference>
<feature type="transmembrane region" description="Helical" evidence="1">
    <location>
        <begin position="38"/>
        <end position="55"/>
    </location>
</feature>
<accession>A0A918KR80</accession>
<keyword evidence="3" id="KW-1185">Reference proteome</keyword>
<organism evidence="2 3">
    <name type="scientific">Saccharospirillum salsuginis</name>
    <dbReference type="NCBI Taxonomy" id="418750"/>
    <lineage>
        <taxon>Bacteria</taxon>
        <taxon>Pseudomonadati</taxon>
        <taxon>Pseudomonadota</taxon>
        <taxon>Gammaproteobacteria</taxon>
        <taxon>Oceanospirillales</taxon>
        <taxon>Saccharospirillaceae</taxon>
        <taxon>Saccharospirillum</taxon>
    </lineage>
</organism>
<dbReference type="Proteomes" id="UP000626148">
    <property type="component" value="Unassembled WGS sequence"/>
</dbReference>
<dbReference type="PANTHER" id="PTHR28008:SF1">
    <property type="entry name" value="DOMAIN PROTEIN, PUTATIVE (AFU_ORTHOLOGUE AFUA_3G10980)-RELATED"/>
    <property type="match status" value="1"/>
</dbReference>
<evidence type="ECO:0008006" key="4">
    <source>
        <dbReference type="Google" id="ProtNLM"/>
    </source>
</evidence>
<proteinExistence type="predicted"/>
<dbReference type="RefSeq" id="WP_189613131.1">
    <property type="nucleotide sequence ID" value="NZ_BMXR01000016.1"/>
</dbReference>
<feature type="transmembrane region" description="Helical" evidence="1">
    <location>
        <begin position="7"/>
        <end position="26"/>
    </location>
</feature>
<keyword evidence="1" id="KW-1133">Transmembrane helix</keyword>
<dbReference type="EMBL" id="BMXR01000016">
    <property type="protein sequence ID" value="GGX72954.1"/>
    <property type="molecule type" value="Genomic_DNA"/>
</dbReference>
<name>A0A918KR80_9GAMM</name>
<reference evidence="2" key="2">
    <citation type="submission" date="2020-09" db="EMBL/GenBank/DDBJ databases">
        <authorList>
            <person name="Sun Q."/>
            <person name="Kim S."/>
        </authorList>
    </citation>
    <scope>NUCLEOTIDE SEQUENCE</scope>
    <source>
        <strain evidence="2">KCTC 22169</strain>
    </source>
</reference>
<evidence type="ECO:0000313" key="2">
    <source>
        <dbReference type="EMBL" id="GGX72954.1"/>
    </source>
</evidence>
<reference evidence="2" key="1">
    <citation type="journal article" date="2014" name="Int. J. Syst. Evol. Microbiol.">
        <title>Complete genome sequence of Corynebacterium casei LMG S-19264T (=DSM 44701T), isolated from a smear-ripened cheese.</title>
        <authorList>
            <consortium name="US DOE Joint Genome Institute (JGI-PGF)"/>
            <person name="Walter F."/>
            <person name="Albersmeier A."/>
            <person name="Kalinowski J."/>
            <person name="Ruckert C."/>
        </authorList>
    </citation>
    <scope>NUCLEOTIDE SEQUENCE</scope>
    <source>
        <strain evidence="2">KCTC 22169</strain>
    </source>
</reference>
<keyword evidence="1" id="KW-0472">Membrane</keyword>
<feature type="transmembrane region" description="Helical" evidence="1">
    <location>
        <begin position="90"/>
        <end position="107"/>
    </location>
</feature>
<sequence>MLKKRFVIRLLFWIALISVTVLSLIPVDHPDMAPNDKLNHLLAWGALSVLAGLGWRYQNWLFSVLLGYSFLIELLQGMTGYRMFSLADGFANALGIGLAIIGVRLWYKVEARLDKSRGY</sequence>
<comment type="caution">
    <text evidence="2">The sequence shown here is derived from an EMBL/GenBank/DDBJ whole genome shotgun (WGS) entry which is preliminary data.</text>
</comment>
<dbReference type="AlphaFoldDB" id="A0A918KR80"/>
<evidence type="ECO:0000313" key="3">
    <source>
        <dbReference type="Proteomes" id="UP000626148"/>
    </source>
</evidence>
<gene>
    <name evidence="2" type="ORF">GCM10007392_45410</name>
</gene>